<dbReference type="GO" id="GO:0006325">
    <property type="term" value="P:chromatin organization"/>
    <property type="evidence" value="ECO:0007669"/>
    <property type="project" value="UniProtKB-KW"/>
</dbReference>
<dbReference type="GO" id="GO:0005634">
    <property type="term" value="C:nucleus"/>
    <property type="evidence" value="ECO:0007669"/>
    <property type="project" value="UniProtKB-SubCell"/>
</dbReference>
<dbReference type="OrthoDB" id="5876800at2759"/>
<dbReference type="PROSITE" id="PS51184">
    <property type="entry name" value="JMJC"/>
    <property type="match status" value="1"/>
</dbReference>
<name>A0A182DXQ2_ONCOC</name>
<keyword evidence="3" id="KW-0156">Chromatin regulator</keyword>
<reference evidence="14" key="1">
    <citation type="submission" date="2016-06" db="UniProtKB">
        <authorList>
            <consortium name="WormBaseParasite"/>
        </authorList>
    </citation>
    <scope>IDENTIFICATION</scope>
</reference>
<feature type="region of interest" description="Disordered" evidence="10">
    <location>
        <begin position="1241"/>
        <end position="1286"/>
    </location>
</feature>
<evidence type="ECO:0000256" key="6">
    <source>
        <dbReference type="ARBA" id="ARBA00023004"/>
    </source>
</evidence>
<dbReference type="STRING" id="42157.A0A182DXQ2"/>
<feature type="compositionally biased region" description="Polar residues" evidence="10">
    <location>
        <begin position="911"/>
        <end position="927"/>
    </location>
</feature>
<dbReference type="GO" id="GO:0046872">
    <property type="term" value="F:metal ion binding"/>
    <property type="evidence" value="ECO:0007669"/>
    <property type="project" value="UniProtKB-KW"/>
</dbReference>
<comment type="subcellular location">
    <subcellularLocation>
        <location evidence="1">Nucleus</location>
    </subcellularLocation>
</comment>
<feature type="compositionally biased region" description="Basic residues" evidence="10">
    <location>
        <begin position="227"/>
        <end position="243"/>
    </location>
</feature>
<feature type="region of interest" description="Disordered" evidence="10">
    <location>
        <begin position="226"/>
        <end position="249"/>
    </location>
</feature>
<reference evidence="12 13" key="2">
    <citation type="submission" date="2018-08" db="EMBL/GenBank/DDBJ databases">
        <authorList>
            <person name="Laetsch R D."/>
            <person name="Stevens L."/>
            <person name="Kumar S."/>
            <person name="Blaxter L. M."/>
        </authorList>
    </citation>
    <scope>NUCLEOTIDE SEQUENCE [LARGE SCALE GENOMIC DNA]</scope>
</reference>
<evidence type="ECO:0000256" key="5">
    <source>
        <dbReference type="ARBA" id="ARBA00023002"/>
    </source>
</evidence>
<evidence type="ECO:0000256" key="2">
    <source>
        <dbReference type="ARBA" id="ARBA00022723"/>
    </source>
</evidence>
<dbReference type="EMBL" id="UYRW01000041">
    <property type="protein sequence ID" value="VDK62131.1"/>
    <property type="molecule type" value="Genomic_DNA"/>
</dbReference>
<dbReference type="SUPFAM" id="SSF51197">
    <property type="entry name" value="Clavaminate synthase-like"/>
    <property type="match status" value="1"/>
</dbReference>
<keyword evidence="6" id="KW-0408">Iron</keyword>
<evidence type="ECO:0000256" key="10">
    <source>
        <dbReference type="SAM" id="MobiDB-lite"/>
    </source>
</evidence>
<dbReference type="Pfam" id="PF02373">
    <property type="entry name" value="JmjC"/>
    <property type="match status" value="1"/>
</dbReference>
<dbReference type="InterPro" id="IPR050690">
    <property type="entry name" value="JHDM1_Histone_Demethylase"/>
</dbReference>
<evidence type="ECO:0000259" key="11">
    <source>
        <dbReference type="PROSITE" id="PS51184"/>
    </source>
</evidence>
<keyword evidence="9" id="KW-0539">Nucleus</keyword>
<dbReference type="GO" id="GO:0051213">
    <property type="term" value="F:dioxygenase activity"/>
    <property type="evidence" value="ECO:0007669"/>
    <property type="project" value="UniProtKB-KW"/>
</dbReference>
<evidence type="ECO:0000256" key="8">
    <source>
        <dbReference type="ARBA" id="ARBA00023163"/>
    </source>
</evidence>
<gene>
    <name evidence="12" type="ORF">NOO_LOCUS433</name>
</gene>
<dbReference type="InterPro" id="IPR041070">
    <property type="entry name" value="JHD"/>
</dbReference>
<evidence type="ECO:0000313" key="12">
    <source>
        <dbReference type="EMBL" id="VDK62131.1"/>
    </source>
</evidence>
<dbReference type="Pfam" id="PF17811">
    <property type="entry name" value="JHD"/>
    <property type="match status" value="1"/>
</dbReference>
<feature type="region of interest" description="Disordered" evidence="10">
    <location>
        <begin position="901"/>
        <end position="929"/>
    </location>
</feature>
<feature type="compositionally biased region" description="Basic residues" evidence="10">
    <location>
        <begin position="807"/>
        <end position="816"/>
    </location>
</feature>
<keyword evidence="2" id="KW-0479">Metal-binding</keyword>
<evidence type="ECO:0000256" key="4">
    <source>
        <dbReference type="ARBA" id="ARBA00022964"/>
    </source>
</evidence>
<evidence type="ECO:0000256" key="3">
    <source>
        <dbReference type="ARBA" id="ARBA00022853"/>
    </source>
</evidence>
<feature type="region of interest" description="Disordered" evidence="10">
    <location>
        <begin position="774"/>
        <end position="824"/>
    </location>
</feature>
<dbReference type="SMART" id="SM00558">
    <property type="entry name" value="JmjC"/>
    <property type="match status" value="1"/>
</dbReference>
<dbReference type="PANTHER" id="PTHR23123">
    <property type="entry name" value="PHD/F-BOX CONTAINING PROTEIN"/>
    <property type="match status" value="1"/>
</dbReference>
<feature type="compositionally biased region" description="Polar residues" evidence="10">
    <location>
        <begin position="1276"/>
        <end position="1286"/>
    </location>
</feature>
<keyword evidence="5" id="KW-0560">Oxidoreductase</keyword>
<dbReference type="Gene3D" id="2.60.120.650">
    <property type="entry name" value="Cupin"/>
    <property type="match status" value="1"/>
</dbReference>
<evidence type="ECO:0000313" key="14">
    <source>
        <dbReference type="WBParaSite" id="nOo.2.0.1.t00433-RA"/>
    </source>
</evidence>
<keyword evidence="8" id="KW-0804">Transcription</keyword>
<feature type="domain" description="JmjC" evidence="11">
    <location>
        <begin position="410"/>
        <end position="550"/>
    </location>
</feature>
<keyword evidence="4" id="KW-0223">Dioxygenase</keyword>
<feature type="region of interest" description="Disordered" evidence="10">
    <location>
        <begin position="943"/>
        <end position="975"/>
    </location>
</feature>
<protein>
    <submittedName>
        <fullName evidence="14">JmjC domain-containing protein</fullName>
    </submittedName>
</protein>
<organism evidence="14">
    <name type="scientific">Onchocerca ochengi</name>
    <name type="common">Filarial nematode worm</name>
    <dbReference type="NCBI Taxonomy" id="42157"/>
    <lineage>
        <taxon>Eukaryota</taxon>
        <taxon>Metazoa</taxon>
        <taxon>Ecdysozoa</taxon>
        <taxon>Nematoda</taxon>
        <taxon>Chromadorea</taxon>
        <taxon>Rhabditida</taxon>
        <taxon>Spirurina</taxon>
        <taxon>Spiruromorpha</taxon>
        <taxon>Filarioidea</taxon>
        <taxon>Onchocercidae</taxon>
        <taxon>Onchocerca</taxon>
    </lineage>
</organism>
<dbReference type="Proteomes" id="UP000271087">
    <property type="component" value="Unassembled WGS sequence"/>
</dbReference>
<proteinExistence type="predicted"/>
<evidence type="ECO:0000256" key="7">
    <source>
        <dbReference type="ARBA" id="ARBA00023015"/>
    </source>
</evidence>
<keyword evidence="13" id="KW-1185">Reference proteome</keyword>
<evidence type="ECO:0000313" key="13">
    <source>
        <dbReference type="Proteomes" id="UP000271087"/>
    </source>
</evidence>
<dbReference type="InterPro" id="IPR003347">
    <property type="entry name" value="JmjC_dom"/>
</dbReference>
<dbReference type="WBParaSite" id="nOo.2.0.1.t00433-RA">
    <property type="protein sequence ID" value="nOo.2.0.1.t00433-RA"/>
    <property type="gene ID" value="nOo.2.0.1.g00433"/>
</dbReference>
<keyword evidence="7" id="KW-0805">Transcription regulation</keyword>
<evidence type="ECO:0000256" key="9">
    <source>
        <dbReference type="ARBA" id="ARBA00023242"/>
    </source>
</evidence>
<accession>A0A182DXQ2</accession>
<evidence type="ECO:0000256" key="1">
    <source>
        <dbReference type="ARBA" id="ARBA00004123"/>
    </source>
</evidence>
<sequence length="1307" mass="148566">MCLVDRKDAGHDAESFKAAGTEEVVDSKGRVLPRQMIRIQRTEPEENVVRTELRFVIYQSRKDLEGKALYEENIINEAVHCLMKKYAEMNFGQMLPSQIPDVNKFAKALSKENISISPSRCLTDKKWIIEAQKRLESVAKRVQTIEKSANLIGPEFAAFQMQLASLLADLEERKRAGGSPALHNDQVIREKLEKLQQFAATTARLSVVAKEINNLVKRMTELEPIRIKQKSPRKNRRKRRRSKSTSSEEEWFSSDESIYEDKIDDDQKEQQFASGPWTYDLDAVLMKKEFEFNDICREMNASDFTIDYLQENGLEEPLLFKDSLSALGMKMPKDGTFTVRCVLKAVGDRLVEVVDVMTQGSRQMMLSDFVDYYESPSAGRKDLLNLLSLEFSLTPLSKRVRGPTLAQEIDWVELYWPKDLRNSPSTFPKVQNYCLMSVKGSFTDFHIDFGGTSVWYHIYKGRKTFWIIEPTEENILKYEKWILEGSQHEAFFGDLVDKCARIELYEGYTFIIPSGWIHAVYTPEDSLVFGGNFLHSFSIPMQIRVIRSENILMIKKKYRYPNYIEMVWYVIENIVKKTTGCIYKINKMDEALWRSSDQKVDSNALKAKTSVNADGILMHVDNTAGSATNNDIGKEADNNIVTNRENTIKMEGNTVDSTVGQAQTEETALFDEKTNEKNLCPEKVKLSYKAEESSLTYDDEYLATISQKERDGFKSLLVYMREIVKNQKNSANQEKNDLLNVFEKVLNHKVPEYFIVEKGKKKNVEQQSSPKLNQWLKAFGKNKSPIAKRKIPPKEKVTETQQFTRPKPPKSKVKSNKKPDYHKPDGPLIVGGIPPAIMPADAPQAPNPYGYDPLASVTPLGHKQLPSAYRRTPDMAKAPPSQKFRLQPQLHKVVVDTSGKMEAMPEKTSDKSWSTGVTSIPGPSNDNKSTEYEIKTMTVAQADTERSIHHNESWRSHRDRDKDNQRENRCTVKEEYPELQYRSPLVRPGPSNRRTNVASKLGQNSYRCSGKTFKRRYTDSFSAADCWSIGSRGIRRASDCDSKKNEYSTSWRSETYHKSNSTDMSSISSQSFLRSWPKEVSTIIQHNYNYSVPGDPRLSSAEGLSRWSSATKVAPVKDHERDGNLPVVQPTRVIEACRSLEQEDINGKNHKQDLNITTTVMNITPRTIQKMSSPVGLIENSQYIPLLNRERNLTPASVSGVDTSMGAEIMMAAEELAELTKVFDVDERDLEKKRTGPLTVTVEQKKLKRQNLDSSERTDDAEESDLSPPEIVEADSVSSLSGSSKIPTETVLQNLSSLTAEFNAVVD</sequence>